<dbReference type="STRING" id="58117.SAMN05421833_124108"/>
<dbReference type="RefSeq" id="WP_076439714.1">
    <property type="nucleotide sequence ID" value="NZ_FTNI01000024.1"/>
</dbReference>
<keyword evidence="3" id="KW-1185">Reference proteome</keyword>
<dbReference type="SUPFAM" id="SSF50969">
    <property type="entry name" value="YVTN repeat-like/Quinoprotein amine dehydrogenase"/>
    <property type="match status" value="1"/>
</dbReference>
<dbReference type="Gene3D" id="2.130.10.10">
    <property type="entry name" value="YVTN repeat-like/Quinoprotein amine dehydrogenase"/>
    <property type="match status" value="1"/>
</dbReference>
<evidence type="ECO:0000256" key="1">
    <source>
        <dbReference type="SAM" id="SignalP"/>
    </source>
</evidence>
<dbReference type="AlphaFoldDB" id="A0A1N7FXE3"/>
<evidence type="ECO:0008006" key="4">
    <source>
        <dbReference type="Google" id="ProtNLM"/>
    </source>
</evidence>
<organism evidence="2 3">
    <name type="scientific">Microbispora rosea</name>
    <dbReference type="NCBI Taxonomy" id="58117"/>
    <lineage>
        <taxon>Bacteria</taxon>
        <taxon>Bacillati</taxon>
        <taxon>Actinomycetota</taxon>
        <taxon>Actinomycetes</taxon>
        <taxon>Streptosporangiales</taxon>
        <taxon>Streptosporangiaceae</taxon>
        <taxon>Microbispora</taxon>
    </lineage>
</organism>
<accession>A0A1N7FXE3</accession>
<dbReference type="Proteomes" id="UP000186096">
    <property type="component" value="Unassembled WGS sequence"/>
</dbReference>
<reference evidence="3" key="1">
    <citation type="submission" date="2017-01" db="EMBL/GenBank/DDBJ databases">
        <authorList>
            <person name="Varghese N."/>
            <person name="Submissions S."/>
        </authorList>
    </citation>
    <scope>NUCLEOTIDE SEQUENCE [LARGE SCALE GENOMIC DNA]</scope>
    <source>
        <strain evidence="3">ATCC 12950</strain>
    </source>
</reference>
<protein>
    <recommendedName>
        <fullName evidence="4">WD40-like Beta Propeller Repeat</fullName>
    </recommendedName>
</protein>
<dbReference type="InterPro" id="IPR011044">
    <property type="entry name" value="Quino_amine_DH_bsu"/>
</dbReference>
<feature type="chain" id="PRO_5013360530" description="WD40-like Beta Propeller Repeat" evidence="1">
    <location>
        <begin position="25"/>
        <end position="315"/>
    </location>
</feature>
<gene>
    <name evidence="2" type="ORF">SAMN05421833_124108</name>
</gene>
<feature type="signal peptide" evidence="1">
    <location>
        <begin position="1"/>
        <end position="24"/>
    </location>
</feature>
<dbReference type="EMBL" id="FTNI01000024">
    <property type="protein sequence ID" value="SIS04906.1"/>
    <property type="molecule type" value="Genomic_DNA"/>
</dbReference>
<dbReference type="InterPro" id="IPR015943">
    <property type="entry name" value="WD40/YVTN_repeat-like_dom_sf"/>
</dbReference>
<keyword evidence="1" id="KW-0732">Signal</keyword>
<sequence>MLSRVASAAVLAAVPFMTTPQAGAAAAPPVIRYAGLGSCLQADGGRHPCGPLKLWLSNGRVVALPYARRTVAPDEYTVAGVIAVSQDGAQAAYFAGKDGVLTIWEAATGRAREVPTVTWPDDLRMDALTLSPGGRFLGMRGVDASERGVNRVADTTTGKVFTLPRGYQTWDFSPDGKRMMAGDNRRAVLYATGTWSVKLRRSVYMRGDLGPDGVTVAAPKWTKTGGSVKNVVLTRNLATAKRTSIPIRLRKGETALTARWDRAGHLDVLTRSDRHVNGDLRRTHTWYRVNRSTHQLRRIDSFVIPSSVGGYVLAE</sequence>
<evidence type="ECO:0000313" key="3">
    <source>
        <dbReference type="Proteomes" id="UP000186096"/>
    </source>
</evidence>
<dbReference type="OrthoDB" id="3521991at2"/>
<evidence type="ECO:0000313" key="2">
    <source>
        <dbReference type="EMBL" id="SIS04906.1"/>
    </source>
</evidence>
<proteinExistence type="predicted"/>
<name>A0A1N7FXE3_9ACTN</name>